<dbReference type="AlphaFoldDB" id="A0A678T507"/>
<reference evidence="10" key="1">
    <citation type="submission" date="2018-04" db="EMBL/GenBank/DDBJ databases">
        <title>Comparative Analysis of Homologous Sequences of Saccharum officinarum and Saccharum spontaneum Reveals Independent Polyploidization Events.</title>
        <authorList>
            <person name="Sharma A."/>
            <person name="Song J."/>
            <person name="Lin Q."/>
            <person name="Singh R."/>
            <person name="Ramos N."/>
            <person name="Wang K."/>
            <person name="Zhang J."/>
            <person name="Ming R."/>
            <person name="Yu Q."/>
        </authorList>
    </citation>
    <scope>NUCLEOTIDE SEQUENCE</scope>
</reference>
<evidence type="ECO:0000256" key="3">
    <source>
        <dbReference type="ARBA" id="ARBA00013194"/>
    </source>
</evidence>
<keyword evidence="6" id="KW-0413">Isomerase</keyword>
<dbReference type="PANTHER" id="PTHR30560">
    <property type="entry name" value="TRIGGER FACTOR CHAPERONE AND PEPTIDYL-PROLYL CIS/TRANS ISOMERASE"/>
    <property type="match status" value="1"/>
</dbReference>
<name>A0A678T507_SACSP</name>
<dbReference type="Gene3D" id="3.30.70.1050">
    <property type="entry name" value="Trigger factor ribosome-binding domain"/>
    <property type="match status" value="1"/>
</dbReference>
<dbReference type="SUPFAM" id="SSF102735">
    <property type="entry name" value="Trigger factor ribosome-binding domain"/>
    <property type="match status" value="1"/>
</dbReference>
<evidence type="ECO:0000313" key="10">
    <source>
        <dbReference type="EMBL" id="AWA44687.1"/>
    </source>
</evidence>
<comment type="catalytic activity">
    <reaction evidence="1">
        <text>[protein]-peptidylproline (omega=180) = [protein]-peptidylproline (omega=0)</text>
        <dbReference type="Rhea" id="RHEA:16237"/>
        <dbReference type="Rhea" id="RHEA-COMP:10747"/>
        <dbReference type="Rhea" id="RHEA-COMP:10748"/>
        <dbReference type="ChEBI" id="CHEBI:83833"/>
        <dbReference type="ChEBI" id="CHEBI:83834"/>
        <dbReference type="EC" id="5.2.1.8"/>
    </reaction>
</comment>
<sequence length="286" mass="31227">MPFYGSNFSDFSLSSAASPTTAGWNWTGTGQRSGTAGITSMASAATLPKLQLRPRCNSYLQVTDQVHAHIKTCGACKFQTHIHGLLVSAGGRRWRHTFLPVSAVGTGRGSSVTEADRKSDLSLENVKTSVVSRDNEKINVRVQLPGKATQKVFDEALTFLARDAPPVPGFRKSKGEETEHYDVAVLQIPSSILLQMLGKSRVTKFVLQEILSITIEEFIKKENLKVKPEIKTTQSEGEMESAFAPGSAFGFNVILQLEKSDSDEEDSEEKPDSDDDLKEQKSGSSE</sequence>
<dbReference type="FunFam" id="3.30.70.1050:FF:000004">
    <property type="entry name" value="Trigger factor"/>
    <property type="match status" value="1"/>
</dbReference>
<dbReference type="EC" id="5.2.1.8" evidence="3"/>
<organism evidence="10">
    <name type="scientific">Saccharum spontaneum</name>
    <name type="common">Wild sugarcane</name>
    <dbReference type="NCBI Taxonomy" id="62335"/>
    <lineage>
        <taxon>Eukaryota</taxon>
        <taxon>Viridiplantae</taxon>
        <taxon>Streptophyta</taxon>
        <taxon>Embryophyta</taxon>
        <taxon>Tracheophyta</taxon>
        <taxon>Spermatophyta</taxon>
        <taxon>Magnoliopsida</taxon>
        <taxon>Liliopsida</taxon>
        <taxon>Poales</taxon>
        <taxon>Poaceae</taxon>
        <taxon>PACMAD clade</taxon>
        <taxon>Panicoideae</taxon>
        <taxon>Andropogonodae</taxon>
        <taxon>Andropogoneae</taxon>
        <taxon>Saccharinae</taxon>
        <taxon>Saccharum</taxon>
        <taxon>Saccharum officinarum species complex</taxon>
    </lineage>
</organism>
<dbReference type="GO" id="GO:0003755">
    <property type="term" value="F:peptidyl-prolyl cis-trans isomerase activity"/>
    <property type="evidence" value="ECO:0007669"/>
    <property type="project" value="UniProtKB-KW"/>
</dbReference>
<proteinExistence type="inferred from homology"/>
<evidence type="ECO:0000256" key="7">
    <source>
        <dbReference type="ARBA" id="ARBA00024849"/>
    </source>
</evidence>
<accession>A0A678T507</accession>
<keyword evidence="5" id="KW-0143">Chaperone</keyword>
<evidence type="ECO:0000256" key="2">
    <source>
        <dbReference type="ARBA" id="ARBA00005464"/>
    </source>
</evidence>
<gene>
    <name evidence="10" type="ORF">SS27B03_000007</name>
</gene>
<protein>
    <recommendedName>
        <fullName evidence="3">peptidylprolyl isomerase</fullName>
        <ecNumber evidence="3">5.2.1.8</ecNumber>
    </recommendedName>
</protein>
<evidence type="ECO:0000256" key="1">
    <source>
        <dbReference type="ARBA" id="ARBA00000971"/>
    </source>
</evidence>
<dbReference type="GO" id="GO:0051083">
    <property type="term" value="P:'de novo' cotranslational protein folding"/>
    <property type="evidence" value="ECO:0007669"/>
    <property type="project" value="TreeGrafter"/>
</dbReference>
<evidence type="ECO:0000256" key="5">
    <source>
        <dbReference type="ARBA" id="ARBA00023186"/>
    </source>
</evidence>
<feature type="region of interest" description="Disordered" evidence="8">
    <location>
        <begin position="259"/>
        <end position="286"/>
    </location>
</feature>
<feature type="domain" description="Trigger factor ribosome-binding bacterial" evidence="9">
    <location>
        <begin position="128"/>
        <end position="237"/>
    </location>
</feature>
<dbReference type="GO" id="GO:0044183">
    <property type="term" value="F:protein folding chaperone"/>
    <property type="evidence" value="ECO:0007669"/>
    <property type="project" value="TreeGrafter"/>
</dbReference>
<dbReference type="EMBL" id="MH182505">
    <property type="protein sequence ID" value="AWA44687.1"/>
    <property type="molecule type" value="Genomic_DNA"/>
</dbReference>
<feature type="compositionally biased region" description="Acidic residues" evidence="8">
    <location>
        <begin position="261"/>
        <end position="277"/>
    </location>
</feature>
<dbReference type="GO" id="GO:0043335">
    <property type="term" value="P:protein unfolding"/>
    <property type="evidence" value="ECO:0007669"/>
    <property type="project" value="TreeGrafter"/>
</dbReference>
<dbReference type="GO" id="GO:0043022">
    <property type="term" value="F:ribosome binding"/>
    <property type="evidence" value="ECO:0007669"/>
    <property type="project" value="TreeGrafter"/>
</dbReference>
<dbReference type="InterPro" id="IPR036611">
    <property type="entry name" value="Trigger_fac_ribosome-bd_sf"/>
</dbReference>
<dbReference type="InterPro" id="IPR005215">
    <property type="entry name" value="Trig_fac"/>
</dbReference>
<keyword evidence="4" id="KW-0697">Rotamase</keyword>
<comment type="similarity">
    <text evidence="2">Belongs to the FKBP-type PPIase family. Tig subfamily.</text>
</comment>
<dbReference type="GO" id="GO:0015031">
    <property type="term" value="P:protein transport"/>
    <property type="evidence" value="ECO:0007669"/>
    <property type="project" value="InterPro"/>
</dbReference>
<evidence type="ECO:0000259" key="9">
    <source>
        <dbReference type="Pfam" id="PF05697"/>
    </source>
</evidence>
<evidence type="ECO:0000256" key="4">
    <source>
        <dbReference type="ARBA" id="ARBA00023110"/>
    </source>
</evidence>
<dbReference type="PANTHER" id="PTHR30560:SF4">
    <property type="entry name" value="OS01G0894700 PROTEIN"/>
    <property type="match status" value="1"/>
</dbReference>
<evidence type="ECO:0000256" key="6">
    <source>
        <dbReference type="ARBA" id="ARBA00023235"/>
    </source>
</evidence>
<comment type="function">
    <text evidence="7">Involved in protein export. Acts as a chaperone by maintaining the newly synthesized protein in an open conformation. Functions as a peptidyl-prolyl cis-trans isomerase.</text>
</comment>
<evidence type="ECO:0000256" key="8">
    <source>
        <dbReference type="SAM" id="MobiDB-lite"/>
    </source>
</evidence>
<dbReference type="Pfam" id="PF05697">
    <property type="entry name" value="Trigger_N"/>
    <property type="match status" value="1"/>
</dbReference>
<dbReference type="InterPro" id="IPR008881">
    <property type="entry name" value="Trigger_fac_ribosome-bd_bac"/>
</dbReference>